<protein>
    <submittedName>
        <fullName evidence="1">Uncharacterized protein</fullName>
    </submittedName>
</protein>
<organism evidence="1">
    <name type="scientific">uncultured Caudovirales phage</name>
    <dbReference type="NCBI Taxonomy" id="2100421"/>
    <lineage>
        <taxon>Viruses</taxon>
        <taxon>Duplodnaviria</taxon>
        <taxon>Heunggongvirae</taxon>
        <taxon>Uroviricota</taxon>
        <taxon>Caudoviricetes</taxon>
        <taxon>Peduoviridae</taxon>
        <taxon>Maltschvirus</taxon>
        <taxon>Maltschvirus maltsch</taxon>
    </lineage>
</organism>
<dbReference type="EMBL" id="LR796682">
    <property type="protein sequence ID" value="CAB4159062.1"/>
    <property type="molecule type" value="Genomic_DNA"/>
</dbReference>
<name>A0A6J5NK19_9CAUD</name>
<gene>
    <name evidence="1" type="ORF">UFOVP706_53</name>
</gene>
<reference evidence="1" key="1">
    <citation type="submission" date="2020-04" db="EMBL/GenBank/DDBJ databases">
        <authorList>
            <person name="Chiriac C."/>
            <person name="Salcher M."/>
            <person name="Ghai R."/>
            <person name="Kavagutti S V."/>
        </authorList>
    </citation>
    <scope>NUCLEOTIDE SEQUENCE</scope>
</reference>
<evidence type="ECO:0000313" key="1">
    <source>
        <dbReference type="EMBL" id="CAB4159062.1"/>
    </source>
</evidence>
<proteinExistence type="predicted"/>
<accession>A0A6J5NK19</accession>
<sequence length="68" mass="7374">MNPIPDAINLVARLAVFADGTTTQITNLYDSSGEDTDDPTSAVVLVCETPDGNYAVLFVADYERDRVH</sequence>